<dbReference type="InterPro" id="IPR000653">
    <property type="entry name" value="DegT/StrS_aminotransferase"/>
</dbReference>
<dbReference type="GO" id="GO:0008483">
    <property type="term" value="F:transaminase activity"/>
    <property type="evidence" value="ECO:0007669"/>
    <property type="project" value="UniProtKB-KW"/>
</dbReference>
<proteinExistence type="inferred from homology"/>
<evidence type="ECO:0000313" key="5">
    <source>
        <dbReference type="Proteomes" id="UP000651852"/>
    </source>
</evidence>
<reference evidence="4 5" key="1">
    <citation type="submission" date="2020-08" db="EMBL/GenBank/DDBJ databases">
        <title>Putative novel bacterial strains isolated from necrotic wheat leaf tissues caused by Xanthomonas translucens.</title>
        <authorList>
            <person name="Tambong J.T."/>
        </authorList>
    </citation>
    <scope>NUCLEOTIDE SEQUENCE [LARGE SCALE GENOMIC DNA]</scope>
    <source>
        <strain evidence="4 5">DOAB 1069</strain>
    </source>
</reference>
<dbReference type="EMBL" id="JACONW010000015">
    <property type="protein sequence ID" value="MBC3949222.1"/>
    <property type="molecule type" value="Genomic_DNA"/>
</dbReference>
<dbReference type="InterPro" id="IPR015422">
    <property type="entry name" value="PyrdxlP-dep_Trfase_small"/>
</dbReference>
<evidence type="ECO:0000313" key="4">
    <source>
        <dbReference type="EMBL" id="MBC3949222.1"/>
    </source>
</evidence>
<keyword evidence="4" id="KW-0032">Aminotransferase</keyword>
<dbReference type="CDD" id="cd00616">
    <property type="entry name" value="AHBA_syn"/>
    <property type="match status" value="1"/>
</dbReference>
<dbReference type="RefSeq" id="WP_187520754.1">
    <property type="nucleotide sequence ID" value="NZ_JACONW010000015.1"/>
</dbReference>
<dbReference type="PIRSF" id="PIRSF000390">
    <property type="entry name" value="PLP_StrS"/>
    <property type="match status" value="1"/>
</dbReference>
<evidence type="ECO:0000256" key="1">
    <source>
        <dbReference type="ARBA" id="ARBA00022898"/>
    </source>
</evidence>
<dbReference type="PANTHER" id="PTHR30244:SF36">
    <property type="entry name" value="3-OXO-GLUCOSE-6-PHOSPHATE:GLUTAMATE AMINOTRANSFERASE"/>
    <property type="match status" value="1"/>
</dbReference>
<organism evidence="4 5">
    <name type="scientific">Pseudomonas folii</name>
    <dbReference type="NCBI Taxonomy" id="2762593"/>
    <lineage>
        <taxon>Bacteria</taxon>
        <taxon>Pseudomonadati</taxon>
        <taxon>Pseudomonadota</taxon>
        <taxon>Gammaproteobacteria</taxon>
        <taxon>Pseudomonadales</taxon>
        <taxon>Pseudomonadaceae</taxon>
        <taxon>Pseudomonas</taxon>
    </lineage>
</organism>
<evidence type="ECO:0000256" key="3">
    <source>
        <dbReference type="RuleBase" id="RU004508"/>
    </source>
</evidence>
<evidence type="ECO:0000256" key="2">
    <source>
        <dbReference type="ARBA" id="ARBA00037999"/>
    </source>
</evidence>
<dbReference type="Gene3D" id="3.40.640.10">
    <property type="entry name" value="Type I PLP-dependent aspartate aminotransferase-like (Major domain)"/>
    <property type="match status" value="1"/>
</dbReference>
<accession>A0ABR7AWD9</accession>
<keyword evidence="5" id="KW-1185">Reference proteome</keyword>
<dbReference type="Gene3D" id="3.90.1150.10">
    <property type="entry name" value="Aspartate Aminotransferase, domain 1"/>
    <property type="match status" value="1"/>
</dbReference>
<comment type="caution">
    <text evidence="4">The sequence shown here is derived from an EMBL/GenBank/DDBJ whole genome shotgun (WGS) entry which is preliminary data.</text>
</comment>
<protein>
    <submittedName>
        <fullName evidence="4">DegT/DnrJ/EryC1/StrS family aminotransferase</fullName>
    </submittedName>
</protein>
<dbReference type="Pfam" id="PF01041">
    <property type="entry name" value="DegT_DnrJ_EryC1"/>
    <property type="match status" value="1"/>
</dbReference>
<gene>
    <name evidence="4" type="ORF">H8S59_05520</name>
</gene>
<sequence>MNTTIPLFSAVKVNHGIDLMSAIGNVLSRHWYVMGEEVNGFETEFAEYLNAKHCVSVANGSDALELALKALGIDETSKVVAVANAGFYGSTAIHALGASPIYVDIDPQSLTMCPVALSEAISQKPDAIIVTHLYGQLANIEEIVRISTAANIPVLEDCAQSHGARKDGKQAGSFGTVACFSFYPTKNLGALGDGGAIVTDDEQLASTIRQLRQYGWSSKYTVAIPGGRNSRLDEIQAAVLRLKLPLLDKCNEQRRSIAQRYNNAFSKLPLQLPHSVDVDYVAHLYVVRTDDRAKFSAFLKDQGVTTDIHYPISDHHQPAYPVSFDLPVTEKACDQVISLPCFPGLTDEEVDRVIAAVTKYFS</sequence>
<dbReference type="InterPro" id="IPR015424">
    <property type="entry name" value="PyrdxlP-dep_Trfase"/>
</dbReference>
<dbReference type="Proteomes" id="UP000651852">
    <property type="component" value="Unassembled WGS sequence"/>
</dbReference>
<keyword evidence="4" id="KW-0808">Transferase</keyword>
<dbReference type="InterPro" id="IPR015421">
    <property type="entry name" value="PyrdxlP-dep_Trfase_major"/>
</dbReference>
<dbReference type="PANTHER" id="PTHR30244">
    <property type="entry name" value="TRANSAMINASE"/>
    <property type="match status" value="1"/>
</dbReference>
<comment type="similarity">
    <text evidence="2 3">Belongs to the DegT/DnrJ/EryC1 family.</text>
</comment>
<keyword evidence="1 3" id="KW-0663">Pyridoxal phosphate</keyword>
<name>A0ABR7AWD9_9PSED</name>
<dbReference type="SUPFAM" id="SSF53383">
    <property type="entry name" value="PLP-dependent transferases"/>
    <property type="match status" value="1"/>
</dbReference>